<sequence length="157" mass="16454">MQFSKTLVSLVALALGANAGVPVASVELQSWEAGNGCDAGYPAHGEPMFKAAITATSITCDKTTINRQWNVDFYSLKAVLDTKDAFLCEGVSVFNTDDCSGELKYFLPFHGSPIEQGVCISEAIFDPGFLSVRLECPGFAGGAFGGSSAGHKGPDGY</sequence>
<proteinExistence type="predicted"/>
<protein>
    <submittedName>
        <fullName evidence="2">Uncharacterized protein</fullName>
    </submittedName>
</protein>
<feature type="signal peptide" evidence="1">
    <location>
        <begin position="1"/>
        <end position="19"/>
    </location>
</feature>
<feature type="chain" id="PRO_5040927501" evidence="1">
    <location>
        <begin position="20"/>
        <end position="157"/>
    </location>
</feature>
<name>A0A9W9T0H0_9EURO</name>
<comment type="caution">
    <text evidence="2">The sequence shown here is derived from an EMBL/GenBank/DDBJ whole genome shotgun (WGS) entry which is preliminary data.</text>
</comment>
<keyword evidence="3" id="KW-1185">Reference proteome</keyword>
<accession>A0A9W9T0H0</accession>
<organism evidence="2 3">
    <name type="scientific">Penicillium cinerascens</name>
    <dbReference type="NCBI Taxonomy" id="70096"/>
    <lineage>
        <taxon>Eukaryota</taxon>
        <taxon>Fungi</taxon>
        <taxon>Dikarya</taxon>
        <taxon>Ascomycota</taxon>
        <taxon>Pezizomycotina</taxon>
        <taxon>Eurotiomycetes</taxon>
        <taxon>Eurotiomycetidae</taxon>
        <taxon>Eurotiales</taxon>
        <taxon>Aspergillaceae</taxon>
        <taxon>Penicillium</taxon>
    </lineage>
</organism>
<gene>
    <name evidence="2" type="ORF">N7498_005530</name>
</gene>
<evidence type="ECO:0000313" key="3">
    <source>
        <dbReference type="Proteomes" id="UP001150904"/>
    </source>
</evidence>
<dbReference type="GeneID" id="83179893"/>
<evidence type="ECO:0000313" key="2">
    <source>
        <dbReference type="EMBL" id="KAJ5204651.1"/>
    </source>
</evidence>
<dbReference type="AlphaFoldDB" id="A0A9W9T0H0"/>
<dbReference type="EMBL" id="JAPQKR010000012">
    <property type="protein sequence ID" value="KAJ5204651.1"/>
    <property type="molecule type" value="Genomic_DNA"/>
</dbReference>
<dbReference type="OrthoDB" id="4353051at2759"/>
<dbReference type="RefSeq" id="XP_058309130.1">
    <property type="nucleotide sequence ID" value="XM_058452592.1"/>
</dbReference>
<reference evidence="2" key="1">
    <citation type="submission" date="2022-12" db="EMBL/GenBank/DDBJ databases">
        <authorList>
            <person name="Petersen C."/>
        </authorList>
    </citation>
    <scope>NUCLEOTIDE SEQUENCE</scope>
    <source>
        <strain evidence="2">IBT 15544</strain>
    </source>
</reference>
<evidence type="ECO:0000256" key="1">
    <source>
        <dbReference type="SAM" id="SignalP"/>
    </source>
</evidence>
<keyword evidence="1" id="KW-0732">Signal</keyword>
<dbReference type="Proteomes" id="UP001150904">
    <property type="component" value="Unassembled WGS sequence"/>
</dbReference>
<reference evidence="2" key="2">
    <citation type="journal article" date="2023" name="IMA Fungus">
        <title>Comparative genomic study of the Penicillium genus elucidates a diverse pangenome and 15 lateral gene transfer events.</title>
        <authorList>
            <person name="Petersen C."/>
            <person name="Sorensen T."/>
            <person name="Nielsen M.R."/>
            <person name="Sondergaard T.E."/>
            <person name="Sorensen J.L."/>
            <person name="Fitzpatrick D.A."/>
            <person name="Frisvad J.C."/>
            <person name="Nielsen K.L."/>
        </authorList>
    </citation>
    <scope>NUCLEOTIDE SEQUENCE</scope>
    <source>
        <strain evidence="2">IBT 15544</strain>
    </source>
</reference>